<dbReference type="Pfam" id="PF00153">
    <property type="entry name" value="Mito_carr"/>
    <property type="match status" value="3"/>
</dbReference>
<dbReference type="HOGENOM" id="CLU_015166_6_1_1"/>
<keyword evidence="5" id="KW-0677">Repeat</keyword>
<feature type="repeat" description="Solcar" evidence="9">
    <location>
        <begin position="78"/>
        <end position="167"/>
    </location>
</feature>
<protein>
    <submittedName>
        <fullName evidence="11">NAD transporter</fullName>
    </submittedName>
</protein>
<keyword evidence="7" id="KW-0496">Mitochondrion</keyword>
<comment type="similarity">
    <text evidence="2 10">Belongs to the mitochondrial carrier (TC 2.A.29) family.</text>
</comment>
<keyword evidence="8 9" id="KW-0472">Membrane</keyword>
<dbReference type="PROSITE" id="PS50920">
    <property type="entry name" value="SOLCAR"/>
    <property type="match status" value="3"/>
</dbReference>
<dbReference type="SUPFAM" id="SSF103506">
    <property type="entry name" value="Mitochondrial carrier"/>
    <property type="match status" value="1"/>
</dbReference>
<feature type="repeat" description="Solcar" evidence="9">
    <location>
        <begin position="307"/>
        <end position="390"/>
    </location>
</feature>
<dbReference type="OrthoDB" id="10266426at2759"/>
<dbReference type="PANTHER" id="PTHR45683">
    <property type="entry name" value="MITOCHONDRIAL NICOTINAMIDE ADENINE DINUCLEOTIDE TRANSPORTER 1-RELATED-RELATED"/>
    <property type="match status" value="1"/>
</dbReference>
<feature type="repeat" description="Solcar" evidence="9">
    <location>
        <begin position="187"/>
        <end position="291"/>
    </location>
</feature>
<dbReference type="GO" id="GO:0031966">
    <property type="term" value="C:mitochondrial membrane"/>
    <property type="evidence" value="ECO:0007669"/>
    <property type="project" value="UniProtKB-SubCell"/>
</dbReference>
<evidence type="ECO:0000256" key="4">
    <source>
        <dbReference type="ARBA" id="ARBA00022692"/>
    </source>
</evidence>
<keyword evidence="4 9" id="KW-0812">Transmembrane</keyword>
<dbReference type="InterPro" id="IPR002067">
    <property type="entry name" value="MCP"/>
</dbReference>
<evidence type="ECO:0000256" key="9">
    <source>
        <dbReference type="PROSITE-ProRule" id="PRU00282"/>
    </source>
</evidence>
<dbReference type="Gene3D" id="1.50.40.10">
    <property type="entry name" value="Mitochondrial carrier domain"/>
    <property type="match status" value="1"/>
</dbReference>
<evidence type="ECO:0000256" key="6">
    <source>
        <dbReference type="ARBA" id="ARBA00022989"/>
    </source>
</evidence>
<keyword evidence="12" id="KW-1185">Reference proteome</keyword>
<evidence type="ECO:0000256" key="2">
    <source>
        <dbReference type="ARBA" id="ARBA00006375"/>
    </source>
</evidence>
<evidence type="ECO:0000313" key="12">
    <source>
        <dbReference type="Proteomes" id="UP000011668"/>
    </source>
</evidence>
<evidence type="ECO:0000256" key="5">
    <source>
        <dbReference type="ARBA" id="ARBA00022737"/>
    </source>
</evidence>
<dbReference type="EMBL" id="AFRT01000890">
    <property type="protein sequence ID" value="ELU42232.1"/>
    <property type="molecule type" value="Genomic_DNA"/>
</dbReference>
<sequence length="390" mass="42927">MLSVMAREDKRFRTQGALADHRSILNIASGGPNLPYFRPDTPLSCGAEGIMPPASTWHKPVVANSAIAGAGAGRFALFSASSIGSTGKELGLVSSVVTCPLDVIKTKLQAQSTVHGAHGYLGIRGTITSILRNQGIRGLYRGLGPTILGYLPTWAIYFAVYDETKKWLGDNARGDSSTEDGHLRKRQAWATHLIAAMTAGASGTIATSPLWVIKTRFMVCSWTITLSLDRLTGLPQTQPQDELQYRHTWDAFRTIYRTEGWKAFYRGLLPSLLGVAHVAVQFPLYEQLKHWFADRRGISTVQLSSGTIFLCSALSKMTASVATYPHEVIRTRLQIQRNPHSGELADTRTYRGFVQTTVRIVRREGWRGLYKGLSINLVRTIPNNAVTLVT</sequence>
<comment type="subcellular location">
    <subcellularLocation>
        <location evidence="1">Mitochondrion membrane</location>
        <topology evidence="1">Multi-pass membrane protein</topology>
    </subcellularLocation>
</comment>
<accession>L8WZI5</accession>
<dbReference type="PRINTS" id="PR00926">
    <property type="entry name" value="MITOCARRIER"/>
</dbReference>
<keyword evidence="6" id="KW-1133">Transmembrane helix</keyword>
<dbReference type="OMA" id="AFYNGMG"/>
<dbReference type="Proteomes" id="UP000011668">
    <property type="component" value="Unassembled WGS sequence"/>
</dbReference>
<organism evidence="11 12">
    <name type="scientific">Thanatephorus cucumeris (strain AG1-IA)</name>
    <name type="common">Rice sheath blight fungus</name>
    <name type="synonym">Rhizoctonia solani</name>
    <dbReference type="NCBI Taxonomy" id="983506"/>
    <lineage>
        <taxon>Eukaryota</taxon>
        <taxon>Fungi</taxon>
        <taxon>Dikarya</taxon>
        <taxon>Basidiomycota</taxon>
        <taxon>Agaricomycotina</taxon>
        <taxon>Agaricomycetes</taxon>
        <taxon>Cantharellales</taxon>
        <taxon>Ceratobasidiaceae</taxon>
        <taxon>Rhizoctonia</taxon>
        <taxon>Rhizoctonia solani AG-1</taxon>
    </lineage>
</organism>
<evidence type="ECO:0000256" key="7">
    <source>
        <dbReference type="ARBA" id="ARBA00023128"/>
    </source>
</evidence>
<dbReference type="AlphaFoldDB" id="L8WZI5"/>
<dbReference type="STRING" id="983506.L8WZI5"/>
<name>L8WZI5_THACA</name>
<gene>
    <name evidence="11" type="ORF">AG1IA_03749</name>
</gene>
<reference evidence="11 12" key="1">
    <citation type="journal article" date="2013" name="Nat. Commun.">
        <title>The evolution and pathogenic mechanisms of the rice sheath blight pathogen.</title>
        <authorList>
            <person name="Zheng A."/>
            <person name="Lin R."/>
            <person name="Xu L."/>
            <person name="Qin P."/>
            <person name="Tang C."/>
            <person name="Ai P."/>
            <person name="Zhang D."/>
            <person name="Liu Y."/>
            <person name="Sun Z."/>
            <person name="Feng H."/>
            <person name="Wang Y."/>
            <person name="Chen Y."/>
            <person name="Liang X."/>
            <person name="Fu R."/>
            <person name="Li Q."/>
            <person name="Zhang J."/>
            <person name="Yu X."/>
            <person name="Xie Z."/>
            <person name="Ding L."/>
            <person name="Guan P."/>
            <person name="Tang J."/>
            <person name="Liang Y."/>
            <person name="Wang S."/>
            <person name="Deng Q."/>
            <person name="Li S."/>
            <person name="Zhu J."/>
            <person name="Wang L."/>
            <person name="Liu H."/>
            <person name="Li P."/>
        </authorList>
    </citation>
    <scope>NUCLEOTIDE SEQUENCE [LARGE SCALE GENOMIC DNA]</scope>
    <source>
        <strain evidence="12">AG-1 IA</strain>
    </source>
</reference>
<dbReference type="GO" id="GO:0015215">
    <property type="term" value="F:nucleotide transmembrane transporter activity"/>
    <property type="evidence" value="ECO:0007669"/>
    <property type="project" value="UniProtKB-ARBA"/>
</dbReference>
<comment type="caution">
    <text evidence="11">The sequence shown here is derived from an EMBL/GenBank/DDBJ whole genome shotgun (WGS) entry which is preliminary data.</text>
</comment>
<evidence type="ECO:0000256" key="1">
    <source>
        <dbReference type="ARBA" id="ARBA00004225"/>
    </source>
</evidence>
<dbReference type="InterPro" id="IPR018108">
    <property type="entry name" value="MCP_transmembrane"/>
</dbReference>
<evidence type="ECO:0000256" key="3">
    <source>
        <dbReference type="ARBA" id="ARBA00022448"/>
    </source>
</evidence>
<evidence type="ECO:0000313" key="11">
    <source>
        <dbReference type="EMBL" id="ELU42232.1"/>
    </source>
</evidence>
<dbReference type="InterPro" id="IPR023395">
    <property type="entry name" value="MCP_dom_sf"/>
</dbReference>
<evidence type="ECO:0000256" key="8">
    <source>
        <dbReference type="ARBA" id="ARBA00023136"/>
    </source>
</evidence>
<keyword evidence="3 10" id="KW-0813">Transport</keyword>
<dbReference type="FunFam" id="1.50.40.10:FF:000075">
    <property type="entry name" value="Nicotinamide adenine dinucleotide transporter 2, mitochondrial"/>
    <property type="match status" value="1"/>
</dbReference>
<evidence type="ECO:0000256" key="10">
    <source>
        <dbReference type="RuleBase" id="RU000488"/>
    </source>
</evidence>
<dbReference type="InterPro" id="IPR044712">
    <property type="entry name" value="SLC25A32-like"/>
</dbReference>
<proteinExistence type="inferred from homology"/>